<evidence type="ECO:0000256" key="3">
    <source>
        <dbReference type="SAM" id="SignalP"/>
    </source>
</evidence>
<dbReference type="PANTHER" id="PTHR31878">
    <property type="entry name" value="CHEMOKINE-LIKE PROTEIN TAFA-5-RELATED"/>
    <property type="match status" value="1"/>
</dbReference>
<dbReference type="GO" id="GO:0005615">
    <property type="term" value="C:extracellular space"/>
    <property type="evidence" value="ECO:0007669"/>
    <property type="project" value="TreeGrafter"/>
</dbReference>
<protein>
    <recommendedName>
        <fullName evidence="6">TAFA chemokine like family member 5</fullName>
    </recommendedName>
</protein>
<dbReference type="PANTHER" id="PTHR31878:SF0">
    <property type="entry name" value="CHEMOKINE-LIKE PROTEIN TAFA-5"/>
    <property type="match status" value="1"/>
</dbReference>
<evidence type="ECO:0008006" key="6">
    <source>
        <dbReference type="Google" id="ProtNLM"/>
    </source>
</evidence>
<name>A0A3S2N2B6_ORYJA</name>
<evidence type="ECO:0000313" key="5">
    <source>
        <dbReference type="Proteomes" id="UP000283210"/>
    </source>
</evidence>
<feature type="chain" id="PRO_5018746349" description="TAFA chemokine like family member 5" evidence="3">
    <location>
        <begin position="25"/>
        <end position="123"/>
    </location>
</feature>
<feature type="signal peptide" evidence="3">
    <location>
        <begin position="1"/>
        <end position="24"/>
    </location>
</feature>
<accession>A0A3S2N2B6</accession>
<keyword evidence="2 3" id="KW-0732">Signal</keyword>
<dbReference type="EMBL" id="CM012442">
    <property type="protein sequence ID" value="RVE72179.1"/>
    <property type="molecule type" value="Genomic_DNA"/>
</dbReference>
<reference evidence="4 5" key="2">
    <citation type="submission" date="2019-01" db="EMBL/GenBank/DDBJ databases">
        <title>A chromosome length genome reference of the Java medaka (oryzias javanicus).</title>
        <authorList>
            <person name="Herpin A."/>
            <person name="Takehana Y."/>
            <person name="Naruse K."/>
            <person name="Ansai S."/>
            <person name="Kawaguchi M."/>
        </authorList>
    </citation>
    <scope>NUCLEOTIDE SEQUENCE [LARGE SCALE GENOMIC DNA]</scope>
    <source>
        <strain evidence="4">RS831</strain>
        <tissue evidence="4">Whole body</tissue>
    </source>
</reference>
<dbReference type="Pfam" id="PF12020">
    <property type="entry name" value="TAFA"/>
    <property type="match status" value="1"/>
</dbReference>
<sequence length="123" mass="13649">MQLLPLISALSAAALLFLLRLHQRIHWEGQTMAGTCEVVTLDEDRSQPWRTVNRQSVRCACGTGQMAGTIRARPACVDEGVVRTQQWCEMSPCLEDEVCHLLDHQSGWICTQPGGRVKTTTVS</sequence>
<evidence type="ECO:0000256" key="1">
    <source>
        <dbReference type="ARBA" id="ARBA00006101"/>
    </source>
</evidence>
<dbReference type="GO" id="GO:0001664">
    <property type="term" value="F:G protein-coupled receptor binding"/>
    <property type="evidence" value="ECO:0007669"/>
    <property type="project" value="TreeGrafter"/>
</dbReference>
<proteinExistence type="inferred from homology"/>
<reference evidence="4 5" key="1">
    <citation type="submission" date="2018-11" db="EMBL/GenBank/DDBJ databases">
        <authorList>
            <person name="Lopez-Roques C."/>
            <person name="Donnadieu C."/>
            <person name="Bouchez O."/>
            <person name="Klopp C."/>
            <person name="Cabau C."/>
            <person name="Zahm M."/>
        </authorList>
    </citation>
    <scope>NUCLEOTIDE SEQUENCE [LARGE SCALE GENOMIC DNA]</scope>
    <source>
        <strain evidence="4">RS831</strain>
        <tissue evidence="4">Whole body</tissue>
    </source>
</reference>
<organism evidence="4 5">
    <name type="scientific">Oryzias javanicus</name>
    <name type="common">Javanese ricefish</name>
    <name type="synonym">Aplocheilus javanicus</name>
    <dbReference type="NCBI Taxonomy" id="123683"/>
    <lineage>
        <taxon>Eukaryota</taxon>
        <taxon>Metazoa</taxon>
        <taxon>Chordata</taxon>
        <taxon>Craniata</taxon>
        <taxon>Vertebrata</taxon>
        <taxon>Euteleostomi</taxon>
        <taxon>Actinopterygii</taxon>
        <taxon>Neopterygii</taxon>
        <taxon>Teleostei</taxon>
        <taxon>Neoteleostei</taxon>
        <taxon>Acanthomorphata</taxon>
        <taxon>Ovalentaria</taxon>
        <taxon>Atherinomorphae</taxon>
        <taxon>Beloniformes</taxon>
        <taxon>Adrianichthyidae</taxon>
        <taxon>Oryziinae</taxon>
        <taxon>Oryzias</taxon>
    </lineage>
</organism>
<dbReference type="Proteomes" id="UP000283210">
    <property type="component" value="Chromosome 6"/>
</dbReference>
<dbReference type="OrthoDB" id="8957936at2759"/>
<dbReference type="InterPro" id="IPR040329">
    <property type="entry name" value="TAFA-5"/>
</dbReference>
<dbReference type="AlphaFoldDB" id="A0A3S2N2B6"/>
<dbReference type="InterPro" id="IPR020350">
    <property type="entry name" value="Chemokine-like_TAFA"/>
</dbReference>
<keyword evidence="5" id="KW-1185">Reference proteome</keyword>
<evidence type="ECO:0000313" key="4">
    <source>
        <dbReference type="EMBL" id="RVE72179.1"/>
    </source>
</evidence>
<evidence type="ECO:0000256" key="2">
    <source>
        <dbReference type="ARBA" id="ARBA00022729"/>
    </source>
</evidence>
<gene>
    <name evidence="4" type="ORF">OJAV_G00059250</name>
</gene>
<comment type="similarity">
    <text evidence="1">Belongs to the TAFA family.</text>
</comment>
<dbReference type="GO" id="GO:0007186">
    <property type="term" value="P:G protein-coupled receptor signaling pathway"/>
    <property type="evidence" value="ECO:0007669"/>
    <property type="project" value="TreeGrafter"/>
</dbReference>
<dbReference type="GO" id="GO:0048018">
    <property type="term" value="F:receptor ligand activity"/>
    <property type="evidence" value="ECO:0007669"/>
    <property type="project" value="TreeGrafter"/>
</dbReference>